<dbReference type="AlphaFoldDB" id="A0A382QMA1"/>
<proteinExistence type="predicted"/>
<sequence length="54" mass="5969">VNFPQLEKPLFQGLKVQKISVTKSGPITFFTAQTTKAIIGNNGFTPTAVENIFW</sequence>
<gene>
    <name evidence="1" type="ORF">METZ01_LOCUS338941</name>
</gene>
<protein>
    <submittedName>
        <fullName evidence="1">Uncharacterized protein</fullName>
    </submittedName>
</protein>
<evidence type="ECO:0000313" key="1">
    <source>
        <dbReference type="EMBL" id="SVC86087.1"/>
    </source>
</evidence>
<feature type="non-terminal residue" evidence="1">
    <location>
        <position position="1"/>
    </location>
</feature>
<name>A0A382QMA1_9ZZZZ</name>
<dbReference type="EMBL" id="UINC01115221">
    <property type="protein sequence ID" value="SVC86087.1"/>
    <property type="molecule type" value="Genomic_DNA"/>
</dbReference>
<organism evidence="1">
    <name type="scientific">marine metagenome</name>
    <dbReference type="NCBI Taxonomy" id="408172"/>
    <lineage>
        <taxon>unclassified sequences</taxon>
        <taxon>metagenomes</taxon>
        <taxon>ecological metagenomes</taxon>
    </lineage>
</organism>
<accession>A0A382QMA1</accession>
<reference evidence="1" key="1">
    <citation type="submission" date="2018-05" db="EMBL/GenBank/DDBJ databases">
        <authorList>
            <person name="Lanie J.A."/>
            <person name="Ng W.-L."/>
            <person name="Kazmierczak K.M."/>
            <person name="Andrzejewski T.M."/>
            <person name="Davidsen T.M."/>
            <person name="Wayne K.J."/>
            <person name="Tettelin H."/>
            <person name="Glass J.I."/>
            <person name="Rusch D."/>
            <person name="Podicherti R."/>
            <person name="Tsui H.-C.T."/>
            <person name="Winkler M.E."/>
        </authorList>
    </citation>
    <scope>NUCLEOTIDE SEQUENCE</scope>
</reference>